<dbReference type="EMBL" id="JAJAGQ010000006">
    <property type="protein sequence ID" value="KAJ8560702.1"/>
    <property type="molecule type" value="Genomic_DNA"/>
</dbReference>
<evidence type="ECO:0000313" key="2">
    <source>
        <dbReference type="Proteomes" id="UP001152561"/>
    </source>
</evidence>
<comment type="caution">
    <text evidence="1">The sequence shown here is derived from an EMBL/GenBank/DDBJ whole genome shotgun (WGS) entry which is preliminary data.</text>
</comment>
<dbReference type="Proteomes" id="UP001152561">
    <property type="component" value="Unassembled WGS sequence"/>
</dbReference>
<accession>A0A9Q1MNA7</accession>
<evidence type="ECO:0000313" key="1">
    <source>
        <dbReference type="EMBL" id="KAJ8560702.1"/>
    </source>
</evidence>
<keyword evidence="2" id="KW-1185">Reference proteome</keyword>
<proteinExistence type="predicted"/>
<organism evidence="1 2">
    <name type="scientific">Anisodus acutangulus</name>
    <dbReference type="NCBI Taxonomy" id="402998"/>
    <lineage>
        <taxon>Eukaryota</taxon>
        <taxon>Viridiplantae</taxon>
        <taxon>Streptophyta</taxon>
        <taxon>Embryophyta</taxon>
        <taxon>Tracheophyta</taxon>
        <taxon>Spermatophyta</taxon>
        <taxon>Magnoliopsida</taxon>
        <taxon>eudicotyledons</taxon>
        <taxon>Gunneridae</taxon>
        <taxon>Pentapetalae</taxon>
        <taxon>asterids</taxon>
        <taxon>lamiids</taxon>
        <taxon>Solanales</taxon>
        <taxon>Solanaceae</taxon>
        <taxon>Solanoideae</taxon>
        <taxon>Hyoscyameae</taxon>
        <taxon>Anisodus</taxon>
    </lineage>
</organism>
<reference evidence="2" key="1">
    <citation type="journal article" date="2023" name="Proc. Natl. Acad. Sci. U.S.A.">
        <title>Genomic and structural basis for evolution of tropane alkaloid biosynthesis.</title>
        <authorList>
            <person name="Wanga Y.-J."/>
            <person name="Taina T."/>
            <person name="Yua J.-Y."/>
            <person name="Lia J."/>
            <person name="Xua B."/>
            <person name="Chenc J."/>
            <person name="D'Auriad J.C."/>
            <person name="Huanga J.-P."/>
            <person name="Huanga S.-X."/>
        </authorList>
    </citation>
    <scope>NUCLEOTIDE SEQUENCE [LARGE SCALE GENOMIC DNA]</scope>
    <source>
        <strain evidence="2">cv. KIB-2019</strain>
    </source>
</reference>
<name>A0A9Q1MNA7_9SOLA</name>
<protein>
    <submittedName>
        <fullName evidence="1">Uncharacterized protein</fullName>
    </submittedName>
</protein>
<dbReference type="AlphaFoldDB" id="A0A9Q1MNA7"/>
<gene>
    <name evidence="1" type="ORF">K7X08_022562</name>
</gene>
<sequence>MVLKLLPEWDDSCLSVLSGERVLVAYCRKHLSQLRNTCTIYRSGDAAEVLLSSYFAPYFSKIVQLALFPSSKSFSFTSANCIQSIVDNNLLVTDLRY</sequence>